<evidence type="ECO:0000313" key="5">
    <source>
        <dbReference type="Proteomes" id="UP000248259"/>
    </source>
</evidence>
<keyword evidence="3" id="KW-0732">Signal</keyword>
<dbReference type="InterPro" id="IPR019734">
    <property type="entry name" value="TPR_rpt"/>
</dbReference>
<dbReference type="Gene3D" id="1.25.40.10">
    <property type="entry name" value="Tetratricopeptide repeat domain"/>
    <property type="match status" value="3"/>
</dbReference>
<evidence type="ECO:0008006" key="6">
    <source>
        <dbReference type="Google" id="ProtNLM"/>
    </source>
</evidence>
<dbReference type="PANTHER" id="PTHR45586:SF1">
    <property type="entry name" value="LIPOPOLYSACCHARIDE ASSEMBLY PROTEIN B"/>
    <property type="match status" value="1"/>
</dbReference>
<gene>
    <name evidence="4" type="ORF">DNK49_06485</name>
</gene>
<keyword evidence="2" id="KW-0802">TPR repeat</keyword>
<dbReference type="AlphaFoldDB" id="A0A323UX39"/>
<dbReference type="Pfam" id="PF13432">
    <property type="entry name" value="TPR_16"/>
    <property type="match status" value="3"/>
</dbReference>
<dbReference type="SMART" id="SM00028">
    <property type="entry name" value="TPR"/>
    <property type="match status" value="6"/>
</dbReference>
<organism evidence="4 5">
    <name type="scientific">Parazoarcus communis SWub3 = DSM 12120</name>
    <dbReference type="NCBI Taxonomy" id="1121029"/>
    <lineage>
        <taxon>Bacteria</taxon>
        <taxon>Pseudomonadati</taxon>
        <taxon>Pseudomonadota</taxon>
        <taxon>Betaproteobacteria</taxon>
        <taxon>Rhodocyclales</taxon>
        <taxon>Zoogloeaceae</taxon>
        <taxon>Parazoarcus</taxon>
    </lineage>
</organism>
<accession>A0A323UX39</accession>
<feature type="chain" id="PRO_5016278459" description="Tetratricopeptide repeat protein" evidence="3">
    <location>
        <begin position="29"/>
        <end position="573"/>
    </location>
</feature>
<keyword evidence="5" id="KW-1185">Reference proteome</keyword>
<evidence type="ECO:0000256" key="1">
    <source>
        <dbReference type="ARBA" id="ARBA00022737"/>
    </source>
</evidence>
<evidence type="ECO:0000313" key="4">
    <source>
        <dbReference type="EMBL" id="PZA17502.1"/>
    </source>
</evidence>
<name>A0A323UX39_9RHOO</name>
<dbReference type="Pfam" id="PF14559">
    <property type="entry name" value="TPR_19"/>
    <property type="match status" value="1"/>
</dbReference>
<dbReference type="InterPro" id="IPR011990">
    <property type="entry name" value="TPR-like_helical_dom_sf"/>
</dbReference>
<keyword evidence="1" id="KW-0677">Repeat</keyword>
<feature type="signal peptide" evidence="3">
    <location>
        <begin position="1"/>
        <end position="28"/>
    </location>
</feature>
<sequence>MKRSIARHLAQLGTCLTLGIATALPAHAEEVEPVEEVTTSALPIQELTPQTLYRFLLAEIAGARGQLGVSAQLYLELARSTRDPRIARRATEIALFARNADMATEAARIWNEADPASEEAKRLLTGVISGHGGRTEDIQTQLARALAQAPANLSANLMGLNRALARLPDKAVAQSMVFRLTEPYLEHPEAHFARAQAAAIAERPMESLAAIDGALALNKDWEPAILFKAQLMIQSGASIEAGHLLQEALKAQPANRNLRLAHARSLIAAKQFKAARDEFRQLLDEAPNDRDTLYTLALLSLQLEDTDAAESLLSRALEAGHPEADSIRLHLGQLAEKRNNGTEARRWFDSVESGKHYAEARIRSAQSLAREGRIDEARALLQRSTDSDNPRRFVLAETQLLRDAGRTAEAFERIDELLRAAPDDHDLLYESAMLAEQLDRIDIMEARLRKLIALAPDNAHAHNALGYSFADRGLRLDEAEALIARALELAPDDAFILDSMGWVRFRQGDKAGALSYLERAYGLRADPEIAAHLGEVLWLLDRRDDAGRVLDEALSAHPDNKSLRTVTERLRKP</sequence>
<proteinExistence type="predicted"/>
<dbReference type="Proteomes" id="UP000248259">
    <property type="component" value="Unassembled WGS sequence"/>
</dbReference>
<dbReference type="EMBL" id="QKOE01000003">
    <property type="protein sequence ID" value="PZA17502.1"/>
    <property type="molecule type" value="Genomic_DNA"/>
</dbReference>
<dbReference type="RefSeq" id="WP_110523517.1">
    <property type="nucleotide sequence ID" value="NZ_QKOE01000003.1"/>
</dbReference>
<dbReference type="OrthoDB" id="9766710at2"/>
<dbReference type="InterPro" id="IPR051012">
    <property type="entry name" value="CellSynth/LPSAsmb/PSIAsmb"/>
</dbReference>
<comment type="caution">
    <text evidence="4">The sequence shown here is derived from an EMBL/GenBank/DDBJ whole genome shotgun (WGS) entry which is preliminary data.</text>
</comment>
<reference evidence="4 5" key="1">
    <citation type="submission" date="2018-06" db="EMBL/GenBank/DDBJ databases">
        <title>Azoarcus communis strain SWub3 genome.</title>
        <authorList>
            <person name="Zorraquino Salvo V."/>
            <person name="Toubiana D."/>
            <person name="Blumwald E."/>
        </authorList>
    </citation>
    <scope>NUCLEOTIDE SEQUENCE [LARGE SCALE GENOMIC DNA]</scope>
    <source>
        <strain evidence="4 5">SWub3</strain>
    </source>
</reference>
<dbReference type="SUPFAM" id="SSF48452">
    <property type="entry name" value="TPR-like"/>
    <property type="match status" value="2"/>
</dbReference>
<evidence type="ECO:0000256" key="2">
    <source>
        <dbReference type="ARBA" id="ARBA00022803"/>
    </source>
</evidence>
<dbReference type="PANTHER" id="PTHR45586">
    <property type="entry name" value="TPR REPEAT-CONTAINING PROTEIN PA4667"/>
    <property type="match status" value="1"/>
</dbReference>
<protein>
    <recommendedName>
        <fullName evidence="6">Tetratricopeptide repeat protein</fullName>
    </recommendedName>
</protein>
<evidence type="ECO:0000256" key="3">
    <source>
        <dbReference type="SAM" id="SignalP"/>
    </source>
</evidence>